<evidence type="ECO:0000259" key="3">
    <source>
        <dbReference type="PROSITE" id="PS50089"/>
    </source>
</evidence>
<dbReference type="PROSITE" id="PS50089">
    <property type="entry name" value="ZF_RING_2"/>
    <property type="match status" value="1"/>
</dbReference>
<feature type="domain" description="RING-type" evidence="3">
    <location>
        <begin position="251"/>
        <end position="297"/>
    </location>
</feature>
<keyword evidence="1" id="KW-0479">Metal-binding</keyword>
<gene>
    <name evidence="4" type="ORF">VTL71DRAFT_6175</name>
</gene>
<dbReference type="PANTHER" id="PTHR16047">
    <property type="entry name" value="RFWD3 PROTEIN"/>
    <property type="match status" value="1"/>
</dbReference>
<dbReference type="SMART" id="SM00184">
    <property type="entry name" value="RING"/>
    <property type="match status" value="1"/>
</dbReference>
<dbReference type="Proteomes" id="UP001595075">
    <property type="component" value="Unassembled WGS sequence"/>
</dbReference>
<feature type="region of interest" description="Disordered" evidence="2">
    <location>
        <begin position="330"/>
        <end position="364"/>
    </location>
</feature>
<dbReference type="Pfam" id="PF13639">
    <property type="entry name" value="zf-RING_2"/>
    <property type="match status" value="1"/>
</dbReference>
<organism evidence="4 5">
    <name type="scientific">Oculimacula yallundae</name>
    <dbReference type="NCBI Taxonomy" id="86028"/>
    <lineage>
        <taxon>Eukaryota</taxon>
        <taxon>Fungi</taxon>
        <taxon>Dikarya</taxon>
        <taxon>Ascomycota</taxon>
        <taxon>Pezizomycotina</taxon>
        <taxon>Leotiomycetes</taxon>
        <taxon>Helotiales</taxon>
        <taxon>Ploettnerulaceae</taxon>
        <taxon>Oculimacula</taxon>
    </lineage>
</organism>
<accession>A0ABR4BZN0</accession>
<reference evidence="4 5" key="1">
    <citation type="journal article" date="2024" name="Commun. Biol.">
        <title>Comparative genomic analysis of thermophilic fungi reveals convergent evolutionary adaptations and gene losses.</title>
        <authorList>
            <person name="Steindorff A.S."/>
            <person name="Aguilar-Pontes M.V."/>
            <person name="Robinson A.J."/>
            <person name="Andreopoulos B."/>
            <person name="LaButti K."/>
            <person name="Kuo A."/>
            <person name="Mondo S."/>
            <person name="Riley R."/>
            <person name="Otillar R."/>
            <person name="Haridas S."/>
            <person name="Lipzen A."/>
            <person name="Grimwood J."/>
            <person name="Schmutz J."/>
            <person name="Clum A."/>
            <person name="Reid I.D."/>
            <person name="Moisan M.C."/>
            <person name="Butler G."/>
            <person name="Nguyen T.T.M."/>
            <person name="Dewar K."/>
            <person name="Conant G."/>
            <person name="Drula E."/>
            <person name="Henrissat B."/>
            <person name="Hansel C."/>
            <person name="Singer S."/>
            <person name="Hutchinson M.I."/>
            <person name="de Vries R.P."/>
            <person name="Natvig D.O."/>
            <person name="Powell A.J."/>
            <person name="Tsang A."/>
            <person name="Grigoriev I.V."/>
        </authorList>
    </citation>
    <scope>NUCLEOTIDE SEQUENCE [LARGE SCALE GENOMIC DNA]</scope>
    <source>
        <strain evidence="4 5">CBS 494.80</strain>
    </source>
</reference>
<dbReference type="SUPFAM" id="SSF57850">
    <property type="entry name" value="RING/U-box"/>
    <property type="match status" value="1"/>
</dbReference>
<sequence>MCVTQINFKIACGHVIYEIDRCPESAIGSCEHTYERSVHLAFCNECAVDPSLVLPYDVREANHARFHHRTELDAQTDLREAFNADLAAGHILASISSDSMSHGHARALAREHSHILSRLRDRIADPSDVFIWDIDRLDGVQEDRNRVRVLGDALLRLPEHILRNFTYIQLQHHTETLRVELEERRAEIRADSTRLQRARQLLLESEPRDPTGRTSAERLAAEKATRSRAIPSILTFVDINTLEDNEQDRSCTICTDPLGVAQADHEAEEPCSLPCGHIIGRSCITQWLETNTTCPFCWKDYRIELSRAPSFIGTPRPLSPAAPLYQISPERRREAQIAQAGSRRRRDDQDPDREVRNEDFNQPAGDAEFLAGLADAVGNSVQQMVQLQVEAREAAERDLISPLRQSVITDMRTTQSAIRRRRQTHNWRLHDLEHQLEGDLEAQATNITQQTAYLEDVETFDHYIHTLVDARNIIVDNMQATEGDVLILNAHDDILDDAYRARDLLQVGHTQAVREGRRIYLDIEQDYINLDNAYIYSDDREDLDDGPGTPARYQAEESPLWDQQALVPNNSPAHVSDGLDELLQLLQ</sequence>
<dbReference type="InterPro" id="IPR001841">
    <property type="entry name" value="Znf_RING"/>
</dbReference>
<name>A0ABR4BZN0_9HELO</name>
<dbReference type="Gene3D" id="3.30.40.10">
    <property type="entry name" value="Zinc/RING finger domain, C3HC4 (zinc finger)"/>
    <property type="match status" value="1"/>
</dbReference>
<dbReference type="PANTHER" id="PTHR16047:SF7">
    <property type="entry name" value="E3 UBIQUITIN-PROTEIN LIGASE RFWD3"/>
    <property type="match status" value="1"/>
</dbReference>
<evidence type="ECO:0000256" key="2">
    <source>
        <dbReference type="SAM" id="MobiDB-lite"/>
    </source>
</evidence>
<evidence type="ECO:0000256" key="1">
    <source>
        <dbReference type="PROSITE-ProRule" id="PRU00175"/>
    </source>
</evidence>
<dbReference type="InterPro" id="IPR037381">
    <property type="entry name" value="RFWD3"/>
</dbReference>
<keyword evidence="5" id="KW-1185">Reference proteome</keyword>
<feature type="compositionally biased region" description="Basic and acidic residues" evidence="2">
    <location>
        <begin position="345"/>
        <end position="359"/>
    </location>
</feature>
<protein>
    <recommendedName>
        <fullName evidence="3">RING-type domain-containing protein</fullName>
    </recommendedName>
</protein>
<evidence type="ECO:0000313" key="4">
    <source>
        <dbReference type="EMBL" id="KAL2063103.1"/>
    </source>
</evidence>
<keyword evidence="1" id="KW-0863">Zinc-finger</keyword>
<comment type="caution">
    <text evidence="4">The sequence shown here is derived from an EMBL/GenBank/DDBJ whole genome shotgun (WGS) entry which is preliminary data.</text>
</comment>
<dbReference type="EMBL" id="JAZHXI010000016">
    <property type="protein sequence ID" value="KAL2063103.1"/>
    <property type="molecule type" value="Genomic_DNA"/>
</dbReference>
<dbReference type="InterPro" id="IPR013083">
    <property type="entry name" value="Znf_RING/FYVE/PHD"/>
</dbReference>
<proteinExistence type="predicted"/>
<evidence type="ECO:0000313" key="5">
    <source>
        <dbReference type="Proteomes" id="UP001595075"/>
    </source>
</evidence>
<feature type="region of interest" description="Disordered" evidence="2">
    <location>
        <begin position="539"/>
        <end position="561"/>
    </location>
</feature>
<keyword evidence="1" id="KW-0862">Zinc</keyword>